<feature type="domain" description="UspA" evidence="2">
    <location>
        <begin position="15"/>
        <end position="150"/>
    </location>
</feature>
<dbReference type="AlphaFoldDB" id="A0A1J4P4I9"/>
<protein>
    <recommendedName>
        <fullName evidence="2">UspA domain-containing protein</fullName>
    </recommendedName>
</protein>
<comment type="similarity">
    <text evidence="1">Belongs to the universal stress protein A family.</text>
</comment>
<keyword evidence="4" id="KW-1185">Reference proteome</keyword>
<evidence type="ECO:0000313" key="3">
    <source>
        <dbReference type="EMBL" id="OIJ68684.1"/>
    </source>
</evidence>
<accession>A0A1J4P4I9</accession>
<comment type="caution">
    <text evidence="3">The sequence shown here is derived from an EMBL/GenBank/DDBJ whole genome shotgun (WGS) entry which is preliminary data.</text>
</comment>
<dbReference type="RefSeq" id="WP_046585466.1">
    <property type="nucleotide sequence ID" value="NZ_LAVA02000014.1"/>
</dbReference>
<dbReference type="InterPro" id="IPR014729">
    <property type="entry name" value="Rossmann-like_a/b/a_fold"/>
</dbReference>
<dbReference type="STRING" id="1428628.WN71_006520"/>
<reference evidence="3" key="1">
    <citation type="submission" date="2016-10" db="EMBL/GenBank/DDBJ databases">
        <title>Genome sequence of Streptomyces mangrovisoli MUSC 149.</title>
        <authorList>
            <person name="Lee L.-H."/>
            <person name="Ser H.-L."/>
        </authorList>
    </citation>
    <scope>NUCLEOTIDE SEQUENCE [LARGE SCALE GENOMIC DNA]</scope>
    <source>
        <strain evidence="3">MUSC 149</strain>
    </source>
</reference>
<dbReference type="PANTHER" id="PTHR46268">
    <property type="entry name" value="STRESS RESPONSE PROTEIN NHAX"/>
    <property type="match status" value="1"/>
</dbReference>
<dbReference type="InterPro" id="IPR006016">
    <property type="entry name" value="UspA"/>
</dbReference>
<dbReference type="OrthoDB" id="3174546at2"/>
<sequence>MGGRADEDEDAGPGPVVVGVDGSAASLTAVEAAADEARRRGAALRLTYVLTWSDRVPVGVPPWDPDGDGLRETVAEVLTRAEDRARRVAPRLTIVREVLLGEPGAVLAAESRDACLTVIGRRPGPVLTARGPGRTTGRLTARGGAPVLVVCGRPGATGPVVLSEDGSPAAREAAGFAFAEAAARGADLEILHLPGGRRPGRGHRATTAELAALRKRHPDVTVRSRWIRHRPRRALTDASAGAGLVVVGAGRGPAGHPVLRHAYCPVAVVPGIA</sequence>
<evidence type="ECO:0000313" key="4">
    <source>
        <dbReference type="Proteomes" id="UP000034196"/>
    </source>
</evidence>
<name>A0A1J4P4I9_9ACTN</name>
<dbReference type="SUPFAM" id="SSF52402">
    <property type="entry name" value="Adenine nucleotide alpha hydrolases-like"/>
    <property type="match status" value="2"/>
</dbReference>
<dbReference type="Gene3D" id="3.40.50.620">
    <property type="entry name" value="HUPs"/>
    <property type="match status" value="2"/>
</dbReference>
<dbReference type="PANTHER" id="PTHR46268:SF6">
    <property type="entry name" value="UNIVERSAL STRESS PROTEIN UP12"/>
    <property type="match status" value="1"/>
</dbReference>
<dbReference type="Proteomes" id="UP000034196">
    <property type="component" value="Unassembled WGS sequence"/>
</dbReference>
<proteinExistence type="inferred from homology"/>
<dbReference type="EMBL" id="LAVA02000014">
    <property type="protein sequence ID" value="OIJ68684.1"/>
    <property type="molecule type" value="Genomic_DNA"/>
</dbReference>
<gene>
    <name evidence="3" type="ORF">WN71_006520</name>
</gene>
<evidence type="ECO:0000256" key="1">
    <source>
        <dbReference type="ARBA" id="ARBA00008791"/>
    </source>
</evidence>
<dbReference type="Pfam" id="PF00582">
    <property type="entry name" value="Usp"/>
    <property type="match status" value="1"/>
</dbReference>
<organism evidence="3 4">
    <name type="scientific">Streptomyces mangrovisoli</name>
    <dbReference type="NCBI Taxonomy" id="1428628"/>
    <lineage>
        <taxon>Bacteria</taxon>
        <taxon>Bacillati</taxon>
        <taxon>Actinomycetota</taxon>
        <taxon>Actinomycetes</taxon>
        <taxon>Kitasatosporales</taxon>
        <taxon>Streptomycetaceae</taxon>
        <taxon>Streptomyces</taxon>
    </lineage>
</organism>
<evidence type="ECO:0000259" key="2">
    <source>
        <dbReference type="Pfam" id="PF00582"/>
    </source>
</evidence>